<feature type="domain" description="Phospholipase D N-terminal" evidence="2">
    <location>
        <begin position="48"/>
        <end position="144"/>
    </location>
</feature>
<protein>
    <submittedName>
        <fullName evidence="3">Alkaline phosphatase</fullName>
    </submittedName>
</protein>
<dbReference type="EMBL" id="BLJN01000002">
    <property type="protein sequence ID" value="GFE80139.1"/>
    <property type="molecule type" value="Genomic_DNA"/>
</dbReference>
<dbReference type="Proteomes" id="UP000445000">
    <property type="component" value="Unassembled WGS sequence"/>
</dbReference>
<dbReference type="InterPro" id="IPR032093">
    <property type="entry name" value="PhoD_N"/>
</dbReference>
<dbReference type="InterPro" id="IPR029052">
    <property type="entry name" value="Metallo-depent_PP-like"/>
</dbReference>
<dbReference type="AlphaFoldDB" id="A0A829YA06"/>
<dbReference type="InterPro" id="IPR038607">
    <property type="entry name" value="PhoD-like_sf"/>
</dbReference>
<dbReference type="InterPro" id="IPR018946">
    <property type="entry name" value="PhoD-like_MPP"/>
</dbReference>
<keyword evidence="4" id="KW-1185">Reference proteome</keyword>
<evidence type="ECO:0000259" key="2">
    <source>
        <dbReference type="Pfam" id="PF16655"/>
    </source>
</evidence>
<evidence type="ECO:0000259" key="1">
    <source>
        <dbReference type="Pfam" id="PF09423"/>
    </source>
</evidence>
<accession>A0A829YA06</accession>
<name>A0A829YA06_9GAMM</name>
<organism evidence="3 4">
    <name type="scientific">Steroidobacter agaridevorans</name>
    <dbReference type="NCBI Taxonomy" id="2695856"/>
    <lineage>
        <taxon>Bacteria</taxon>
        <taxon>Pseudomonadati</taxon>
        <taxon>Pseudomonadota</taxon>
        <taxon>Gammaproteobacteria</taxon>
        <taxon>Steroidobacterales</taxon>
        <taxon>Steroidobacteraceae</taxon>
        <taxon>Steroidobacter</taxon>
    </lineage>
</organism>
<feature type="domain" description="PhoD-like phosphatase metallophosphatase" evidence="1">
    <location>
        <begin position="157"/>
        <end position="501"/>
    </location>
</feature>
<dbReference type="PANTHER" id="PTHR43606">
    <property type="entry name" value="PHOSPHATASE, PUTATIVE (AFU_ORTHOLOGUE AFUA_6G08710)-RELATED"/>
    <property type="match status" value="1"/>
</dbReference>
<dbReference type="PANTHER" id="PTHR43606:SF2">
    <property type="entry name" value="ALKALINE PHOSPHATASE FAMILY PROTEIN (AFU_ORTHOLOGUE AFUA_5G03860)"/>
    <property type="match status" value="1"/>
</dbReference>
<dbReference type="SUPFAM" id="SSF56300">
    <property type="entry name" value="Metallo-dependent phosphatases"/>
    <property type="match status" value="1"/>
</dbReference>
<dbReference type="CDD" id="cd07389">
    <property type="entry name" value="MPP_PhoD"/>
    <property type="match status" value="1"/>
</dbReference>
<evidence type="ECO:0000313" key="3">
    <source>
        <dbReference type="EMBL" id="GFE80139.1"/>
    </source>
</evidence>
<dbReference type="Gene3D" id="3.60.21.70">
    <property type="entry name" value="PhoD-like phosphatase"/>
    <property type="match status" value="1"/>
</dbReference>
<dbReference type="InterPro" id="IPR052900">
    <property type="entry name" value="Phospholipid_Metab_Enz"/>
</dbReference>
<reference evidence="4" key="1">
    <citation type="submission" date="2020-01" db="EMBL/GenBank/DDBJ databases">
        <title>'Steroidobacter agaridevorans' sp. nov., agar-degrading bacteria isolated from rhizosphere soils.</title>
        <authorList>
            <person name="Ikenaga M."/>
            <person name="Kataoka M."/>
            <person name="Murouchi A."/>
            <person name="Katsuragi S."/>
            <person name="Sakai M."/>
        </authorList>
    </citation>
    <scope>NUCLEOTIDE SEQUENCE [LARGE SCALE GENOMIC DNA]</scope>
    <source>
        <strain evidence="4">YU21-B</strain>
    </source>
</reference>
<evidence type="ECO:0000313" key="4">
    <source>
        <dbReference type="Proteomes" id="UP000445000"/>
    </source>
</evidence>
<dbReference type="Pfam" id="PF16655">
    <property type="entry name" value="PhoD_N"/>
    <property type="match status" value="1"/>
</dbReference>
<proteinExistence type="predicted"/>
<gene>
    <name evidence="3" type="ORF">GCM10011487_21390</name>
</gene>
<dbReference type="Pfam" id="PF09423">
    <property type="entry name" value="PhoD"/>
    <property type="match status" value="1"/>
</dbReference>
<sequence>MTMDRRKLLATLGLYGLGAVAQRVFALPRPLPRNVWNKPSFESHPFTLGVAAGDPSMDGFALWTRLAPKPLERGGGMRMRPIAVTWEVATDEGFRDIAQSGTAVAHPELAHSVHVEVTGLQPARPYWYRFFAGSEASVVGRSATFPAANSRVDRVRFAVGGCQHYEGGWYTAWRRIAEASPDFVFHYGDYIYESDDKGPKPRPSNGAMYALPRRHLTDEVYSLDDYRLRYSLYKSDPDLQAAHAAAPWFVSSDDHEVDNDWAADQDQDGTPTEIFLLRRAVAMQAYYEHMPLRPRSFPAGGKMQIFRRAAFGDLLQLHVLDTRQYRDLKIMTGDMRDKRKRAAAPDRTLLGAEQEAWLFDGIASSQARWQLIAQQVMMMDLSRPASATSNEMVYSMDSWAGYQHSRRRLLEHIQRTNQRNVVVVGGDAHRHYAGDLVLDEKDGPAIASEFHATSITSGFDGIGEADEPTRLHRQYNPELKAMTDKRGYVFCEVDRNAWRGDLKVLDKVTERDGKLSTHASFIVEHGQPGLQRA</sequence>
<comment type="caution">
    <text evidence="3">The sequence shown here is derived from an EMBL/GenBank/DDBJ whole genome shotgun (WGS) entry which is preliminary data.</text>
</comment>
<dbReference type="Gene3D" id="2.60.40.380">
    <property type="entry name" value="Purple acid phosphatase-like, N-terminal"/>
    <property type="match status" value="1"/>
</dbReference>